<dbReference type="Proteomes" id="UP000749559">
    <property type="component" value="Unassembled WGS sequence"/>
</dbReference>
<keyword evidence="2" id="KW-0732">Signal</keyword>
<protein>
    <submittedName>
        <fullName evidence="3">Uncharacterized protein</fullName>
    </submittedName>
</protein>
<evidence type="ECO:0000313" key="3">
    <source>
        <dbReference type="EMBL" id="CAH1774963.1"/>
    </source>
</evidence>
<dbReference type="EMBL" id="CAIIXF020000001">
    <property type="protein sequence ID" value="CAH1774963.1"/>
    <property type="molecule type" value="Genomic_DNA"/>
</dbReference>
<dbReference type="AlphaFoldDB" id="A0A8S4N1J3"/>
<feature type="chain" id="PRO_5035736542" evidence="2">
    <location>
        <begin position="28"/>
        <end position="258"/>
    </location>
</feature>
<organism evidence="3 4">
    <name type="scientific">Owenia fusiformis</name>
    <name type="common">Polychaete worm</name>
    <dbReference type="NCBI Taxonomy" id="6347"/>
    <lineage>
        <taxon>Eukaryota</taxon>
        <taxon>Metazoa</taxon>
        <taxon>Spiralia</taxon>
        <taxon>Lophotrochozoa</taxon>
        <taxon>Annelida</taxon>
        <taxon>Polychaeta</taxon>
        <taxon>Sedentaria</taxon>
        <taxon>Canalipalpata</taxon>
        <taxon>Sabellida</taxon>
        <taxon>Oweniida</taxon>
        <taxon>Oweniidae</taxon>
        <taxon>Owenia</taxon>
    </lineage>
</organism>
<reference evidence="3" key="1">
    <citation type="submission" date="2022-03" db="EMBL/GenBank/DDBJ databases">
        <authorList>
            <person name="Martin C."/>
        </authorList>
    </citation>
    <scope>NUCLEOTIDE SEQUENCE</scope>
</reference>
<evidence type="ECO:0000256" key="2">
    <source>
        <dbReference type="SAM" id="SignalP"/>
    </source>
</evidence>
<feature type="region of interest" description="Disordered" evidence="1">
    <location>
        <begin position="237"/>
        <end position="258"/>
    </location>
</feature>
<sequence length="258" mass="28548">MHVYNMSLGLFALRMVAFFLYDTSLVAKSINKMGSTSNADGYTTTGPPEEIGVKGWESILLVFSCAFRGSLARFYFSKLFQGVLLPKVCDNVPVKVGDRILGARDQQGGRQHTVPWLTPGEEDRLLASSHHGYDQTQISSDTNEAQTIFIPPNLCERELGDMVVVTHDNTQQRHLYGSLSEHGDKLQKNIHSDTNKHQPLYIPQNKRVYVDMGVQYNSEIANGHDSGEDIAVGHDGDKDSATAHGCNKDIVTGHDDEL</sequence>
<feature type="signal peptide" evidence="2">
    <location>
        <begin position="1"/>
        <end position="27"/>
    </location>
</feature>
<evidence type="ECO:0000256" key="1">
    <source>
        <dbReference type="SAM" id="MobiDB-lite"/>
    </source>
</evidence>
<name>A0A8S4N1J3_OWEFU</name>
<accession>A0A8S4N1J3</accession>
<gene>
    <name evidence="3" type="ORF">OFUS_LOCUS2325</name>
</gene>
<keyword evidence="4" id="KW-1185">Reference proteome</keyword>
<proteinExistence type="predicted"/>
<evidence type="ECO:0000313" key="4">
    <source>
        <dbReference type="Proteomes" id="UP000749559"/>
    </source>
</evidence>
<comment type="caution">
    <text evidence="3">The sequence shown here is derived from an EMBL/GenBank/DDBJ whole genome shotgun (WGS) entry which is preliminary data.</text>
</comment>